<reference evidence="2 3" key="1">
    <citation type="journal article" date="2011" name="Stand. Genomic Sci.">
        <title>Complete genome sequence of Desulfobulbus propionicus type strain (1pr3).</title>
        <authorList>
            <person name="Pagani I."/>
            <person name="Lapidus A."/>
            <person name="Nolan M."/>
            <person name="Lucas S."/>
            <person name="Hammon N."/>
            <person name="Deshpande S."/>
            <person name="Cheng J.F."/>
            <person name="Chertkov O."/>
            <person name="Davenport K."/>
            <person name="Tapia R."/>
            <person name="Han C."/>
            <person name="Goodwin L."/>
            <person name="Pitluck S."/>
            <person name="Liolios K."/>
            <person name="Mavromatis K."/>
            <person name="Ivanova N."/>
            <person name="Mikhailova N."/>
            <person name="Pati A."/>
            <person name="Chen A."/>
            <person name="Palaniappan K."/>
            <person name="Land M."/>
            <person name="Hauser L."/>
            <person name="Chang Y.J."/>
            <person name="Jeffries C.D."/>
            <person name="Detter J.C."/>
            <person name="Brambilla E."/>
            <person name="Kannan K.P."/>
            <person name="Djao O.D."/>
            <person name="Rohde M."/>
            <person name="Pukall R."/>
            <person name="Spring S."/>
            <person name="Goker M."/>
            <person name="Sikorski J."/>
            <person name="Woyke T."/>
            <person name="Bristow J."/>
            <person name="Eisen J.A."/>
            <person name="Markowitz V."/>
            <person name="Hugenholtz P."/>
            <person name="Kyrpides N.C."/>
            <person name="Klenk H.P."/>
        </authorList>
    </citation>
    <scope>NUCLEOTIDE SEQUENCE [LARGE SCALE GENOMIC DNA]</scope>
    <source>
        <strain evidence="3">ATCC 33891 / DSM 2032 / 1pr3</strain>
    </source>
</reference>
<dbReference type="EMBL" id="CP002364">
    <property type="protein sequence ID" value="ADW16253.1"/>
    <property type="molecule type" value="Genomic_DNA"/>
</dbReference>
<dbReference type="PANTHER" id="PTHR12526">
    <property type="entry name" value="GLYCOSYLTRANSFERASE"/>
    <property type="match status" value="1"/>
</dbReference>
<dbReference type="SUPFAM" id="SSF53756">
    <property type="entry name" value="UDP-Glycosyltransferase/glycogen phosphorylase"/>
    <property type="match status" value="1"/>
</dbReference>
<protein>
    <submittedName>
        <fullName evidence="2">Glycosyl transferase group 1</fullName>
    </submittedName>
</protein>
<dbReference type="RefSeq" id="WP_015722801.1">
    <property type="nucleotide sequence ID" value="NC_014972.1"/>
</dbReference>
<gene>
    <name evidence="2" type="ordered locus">Despr_0059</name>
</gene>
<dbReference type="Gene3D" id="3.40.50.2000">
    <property type="entry name" value="Glycogen Phosphorylase B"/>
    <property type="match status" value="2"/>
</dbReference>
<accession>A0A7U3YJ94</accession>
<dbReference type="GO" id="GO:0016757">
    <property type="term" value="F:glycosyltransferase activity"/>
    <property type="evidence" value="ECO:0007669"/>
    <property type="project" value="UniProtKB-ARBA"/>
</dbReference>
<evidence type="ECO:0000313" key="2">
    <source>
        <dbReference type="EMBL" id="ADW16253.1"/>
    </source>
</evidence>
<dbReference type="AlphaFoldDB" id="A0A7U3YJ94"/>
<dbReference type="InterPro" id="IPR028098">
    <property type="entry name" value="Glyco_trans_4-like_N"/>
</dbReference>
<keyword evidence="2" id="KW-0808">Transferase</keyword>
<dbReference type="Pfam" id="PF13439">
    <property type="entry name" value="Glyco_transf_4"/>
    <property type="match status" value="1"/>
</dbReference>
<evidence type="ECO:0000259" key="1">
    <source>
        <dbReference type="Pfam" id="PF13439"/>
    </source>
</evidence>
<dbReference type="PANTHER" id="PTHR12526:SF630">
    <property type="entry name" value="GLYCOSYLTRANSFERASE"/>
    <property type="match status" value="1"/>
</dbReference>
<dbReference type="KEGG" id="dpr:Despr_0059"/>
<proteinExistence type="predicted"/>
<dbReference type="Pfam" id="PF13692">
    <property type="entry name" value="Glyco_trans_1_4"/>
    <property type="match status" value="1"/>
</dbReference>
<feature type="domain" description="Glycosyltransferase subfamily 4-like N-terminal" evidence="1">
    <location>
        <begin position="15"/>
        <end position="174"/>
    </location>
</feature>
<name>A0A7U3YJ94_DESPD</name>
<dbReference type="CDD" id="cd03811">
    <property type="entry name" value="GT4_GT28_WabH-like"/>
    <property type="match status" value="1"/>
</dbReference>
<keyword evidence="3" id="KW-1185">Reference proteome</keyword>
<organism evidence="2 3">
    <name type="scientific">Desulfobulbus propionicus (strain ATCC 33891 / DSM 2032 / VKM B-1956 / 1pr3)</name>
    <dbReference type="NCBI Taxonomy" id="577650"/>
    <lineage>
        <taxon>Bacteria</taxon>
        <taxon>Pseudomonadati</taxon>
        <taxon>Thermodesulfobacteriota</taxon>
        <taxon>Desulfobulbia</taxon>
        <taxon>Desulfobulbales</taxon>
        <taxon>Desulfobulbaceae</taxon>
        <taxon>Desulfobulbus</taxon>
    </lineage>
</organism>
<evidence type="ECO:0000313" key="3">
    <source>
        <dbReference type="Proteomes" id="UP000006365"/>
    </source>
</evidence>
<dbReference type="Proteomes" id="UP000006365">
    <property type="component" value="Chromosome"/>
</dbReference>
<sequence>MDQRIALFLPSLRGGGAERAMSILANGIAARGLAVDLVLAKAEGAYIGMIDPAVRVVDLQASRVVASLRPLAGYLRQERPYALLSALDHANIVALWARTMARVSTRVAVSVRNTLSVAQANTRLGRTKVLPILMRLHYRSADRVIAVSEGVANDLAHAIKLPRERIHVIYNPVVSDKLLALSHKPLSHPWLAHDQPPVVLAIGRLAAAKDYPTLIQAFASLRQQRSARLVILGEGELRGALEQRIAQLGLTDDVLLPGFVDNPFPWMRACSLFVLSSAWEGLPNVLIEAMACGAPIVSTDCPSGPAEILEKGRWGHLMPVGDHERLARAMITVLDSQQHPDVTIRASRFTVERAVSEYLRVLAPHLL</sequence>